<evidence type="ECO:0000256" key="3">
    <source>
        <dbReference type="ARBA" id="ARBA00022448"/>
    </source>
</evidence>
<name>A0A8J7JY29_9GAMM</name>
<dbReference type="SUPFAM" id="SSF56954">
    <property type="entry name" value="Outer membrane efflux proteins (OEP)"/>
    <property type="match status" value="1"/>
</dbReference>
<keyword evidence="11" id="KW-1185">Reference proteome</keyword>
<comment type="caution">
    <text evidence="10">The sequence shown here is derived from an EMBL/GenBank/DDBJ whole genome shotgun (WGS) entry which is preliminary data.</text>
</comment>
<keyword evidence="4" id="KW-1134">Transmembrane beta strand</keyword>
<evidence type="ECO:0000256" key="1">
    <source>
        <dbReference type="ARBA" id="ARBA00004442"/>
    </source>
</evidence>
<evidence type="ECO:0000313" key="11">
    <source>
        <dbReference type="Proteomes" id="UP000640333"/>
    </source>
</evidence>
<dbReference type="RefSeq" id="WP_193951490.1">
    <property type="nucleotide sequence ID" value="NZ_JADEYS010000001.1"/>
</dbReference>
<evidence type="ECO:0000256" key="6">
    <source>
        <dbReference type="ARBA" id="ARBA00023136"/>
    </source>
</evidence>
<evidence type="ECO:0000256" key="7">
    <source>
        <dbReference type="ARBA" id="ARBA00023237"/>
    </source>
</evidence>
<accession>A0A8J7JY29</accession>
<feature type="signal peptide" evidence="9">
    <location>
        <begin position="1"/>
        <end position="20"/>
    </location>
</feature>
<evidence type="ECO:0000256" key="8">
    <source>
        <dbReference type="SAM" id="Coils"/>
    </source>
</evidence>
<dbReference type="GO" id="GO:0015288">
    <property type="term" value="F:porin activity"/>
    <property type="evidence" value="ECO:0007669"/>
    <property type="project" value="TreeGrafter"/>
</dbReference>
<dbReference type="PANTHER" id="PTHR30026">
    <property type="entry name" value="OUTER MEMBRANE PROTEIN TOLC"/>
    <property type="match status" value="1"/>
</dbReference>
<comment type="subcellular location">
    <subcellularLocation>
        <location evidence="1">Cell outer membrane</location>
    </subcellularLocation>
</comment>
<feature type="chain" id="PRO_5035218294" evidence="9">
    <location>
        <begin position="21"/>
        <end position="435"/>
    </location>
</feature>
<dbReference type="InterPro" id="IPR051906">
    <property type="entry name" value="TolC-like"/>
</dbReference>
<dbReference type="InterPro" id="IPR003423">
    <property type="entry name" value="OMP_efflux"/>
</dbReference>
<protein>
    <submittedName>
        <fullName evidence="10">TolC family outer membrane protein</fullName>
    </submittedName>
</protein>
<dbReference type="InterPro" id="IPR010130">
    <property type="entry name" value="T1SS_OMP_TolC"/>
</dbReference>
<keyword evidence="9" id="KW-0732">Signal</keyword>
<dbReference type="Gene3D" id="1.20.1600.10">
    <property type="entry name" value="Outer membrane efflux proteins (OEP)"/>
    <property type="match status" value="1"/>
</dbReference>
<evidence type="ECO:0000256" key="2">
    <source>
        <dbReference type="ARBA" id="ARBA00007613"/>
    </source>
</evidence>
<dbReference type="GO" id="GO:0015562">
    <property type="term" value="F:efflux transmembrane transporter activity"/>
    <property type="evidence" value="ECO:0007669"/>
    <property type="project" value="InterPro"/>
</dbReference>
<dbReference type="AlphaFoldDB" id="A0A8J7JY29"/>
<keyword evidence="7" id="KW-0998">Cell outer membrane</keyword>
<dbReference type="GO" id="GO:0009279">
    <property type="term" value="C:cell outer membrane"/>
    <property type="evidence" value="ECO:0007669"/>
    <property type="project" value="UniProtKB-SubCell"/>
</dbReference>
<dbReference type="Proteomes" id="UP000640333">
    <property type="component" value="Unassembled WGS sequence"/>
</dbReference>
<evidence type="ECO:0000256" key="4">
    <source>
        <dbReference type="ARBA" id="ARBA00022452"/>
    </source>
</evidence>
<feature type="coiled-coil region" evidence="8">
    <location>
        <begin position="315"/>
        <end position="342"/>
    </location>
</feature>
<gene>
    <name evidence="10" type="ORF">IOQ59_01555</name>
</gene>
<proteinExistence type="inferred from homology"/>
<comment type="similarity">
    <text evidence="2">Belongs to the outer membrane factor (OMF) (TC 1.B.17) family.</text>
</comment>
<evidence type="ECO:0000256" key="9">
    <source>
        <dbReference type="SAM" id="SignalP"/>
    </source>
</evidence>
<dbReference type="Pfam" id="PF02321">
    <property type="entry name" value="OEP"/>
    <property type="match status" value="2"/>
</dbReference>
<reference evidence="10" key="1">
    <citation type="submission" date="2020-10" db="EMBL/GenBank/DDBJ databases">
        <title>Bacterium isolated from coastal waters sediment.</title>
        <authorList>
            <person name="Chen R.-J."/>
            <person name="Lu D.-C."/>
            <person name="Zhu K.-L."/>
            <person name="Du Z.-J."/>
        </authorList>
    </citation>
    <scope>NUCLEOTIDE SEQUENCE</scope>
    <source>
        <strain evidence="10">N1Y112</strain>
    </source>
</reference>
<sequence length="435" mass="48896">MYKLFLSIAVASILSSPANAASLYELYGETIGSDPRLRIAAQQVEVSSAQLDQAGAQLLPQIRMYSTLSENQREVIQTSNTERYKGEKYSLVAQQKLFDLNAWHNRDRYQHLSDESRLRLEERRMLVSVDLTQRYLAALSQQDAFKLVTAEKDAIEKQLQLLKTRYKHQLSTVTHILEVEARLDGTLANEIAAKGELEIAFEALSELVGYPVPPHLNSLTDNTSLLGETGRLDAWTEKALLNNPNLQALSLKVKSEEAALRQADSGHYPTIDLTLSAQKSDIGFENTQAARTDTYVASLNLTFPLFEGGGTSARKAEKRATLRIAQLEYEEARRNILKETRAAYLNVKSNEAIMAAALKALKSSVKSREAQEKGFKYGTVTVVDVLDAIREQYKFRKDFHQAQYDYINNWVQLLSISGTLTEEHIGRVDNWMTSS</sequence>
<keyword evidence="8" id="KW-0175">Coiled coil</keyword>
<dbReference type="PANTHER" id="PTHR30026:SF20">
    <property type="entry name" value="OUTER MEMBRANE PROTEIN TOLC"/>
    <property type="match status" value="1"/>
</dbReference>
<dbReference type="EMBL" id="JADEYS010000001">
    <property type="protein sequence ID" value="MBE9395939.1"/>
    <property type="molecule type" value="Genomic_DNA"/>
</dbReference>
<dbReference type="NCBIfam" id="TIGR01844">
    <property type="entry name" value="type_I_sec_TolC"/>
    <property type="match status" value="1"/>
</dbReference>
<dbReference type="GO" id="GO:1990281">
    <property type="term" value="C:efflux pump complex"/>
    <property type="evidence" value="ECO:0007669"/>
    <property type="project" value="TreeGrafter"/>
</dbReference>
<evidence type="ECO:0000313" key="10">
    <source>
        <dbReference type="EMBL" id="MBE9395939.1"/>
    </source>
</evidence>
<keyword evidence="6" id="KW-0472">Membrane</keyword>
<keyword evidence="3" id="KW-0813">Transport</keyword>
<evidence type="ECO:0000256" key="5">
    <source>
        <dbReference type="ARBA" id="ARBA00022692"/>
    </source>
</evidence>
<organism evidence="10 11">
    <name type="scientific">Pontibacterium sinense</name>
    <dbReference type="NCBI Taxonomy" id="2781979"/>
    <lineage>
        <taxon>Bacteria</taxon>
        <taxon>Pseudomonadati</taxon>
        <taxon>Pseudomonadota</taxon>
        <taxon>Gammaproteobacteria</taxon>
        <taxon>Oceanospirillales</taxon>
        <taxon>Oceanospirillaceae</taxon>
        <taxon>Pontibacterium</taxon>
    </lineage>
</organism>
<keyword evidence="5" id="KW-0812">Transmembrane</keyword>